<evidence type="ECO:0000256" key="2">
    <source>
        <dbReference type="ARBA" id="ARBA00009142"/>
    </source>
</evidence>
<evidence type="ECO:0000313" key="8">
    <source>
        <dbReference type="Proteomes" id="UP000535491"/>
    </source>
</evidence>
<gene>
    <name evidence="7" type="ORF">H1191_00450</name>
</gene>
<dbReference type="Proteomes" id="UP000535491">
    <property type="component" value="Unassembled WGS sequence"/>
</dbReference>
<keyword evidence="4 6" id="KW-1133">Transmembrane helix</keyword>
<keyword evidence="8" id="KW-1185">Reference proteome</keyword>
<dbReference type="PANTHER" id="PTHR43701">
    <property type="entry name" value="MEMBRANE TRANSPORTER PROTEIN MJ0441-RELATED"/>
    <property type="match status" value="1"/>
</dbReference>
<dbReference type="AlphaFoldDB" id="A0A7W2A758"/>
<protein>
    <recommendedName>
        <fullName evidence="6">Probable membrane transporter protein</fullName>
    </recommendedName>
</protein>
<comment type="caution">
    <text evidence="7">The sequence shown here is derived from an EMBL/GenBank/DDBJ whole genome shotgun (WGS) entry which is preliminary data.</text>
</comment>
<proteinExistence type="inferred from homology"/>
<sequence>MILAIVGTGFVVGFLVGLTGMGGGLLMTPLLILLYGFSPTMAVGTDLIYAATTKAFGSYQHFRQKTVDWGIVKKLAQGSIPGGIAGVLMIRLLDRTTSLPVEEVLGHILGITFIFVSLFMLSQLLKRHGQRPAKPAWKVPIRLVGLLGGLLVGLTSVGSGTLFMVVLLSSTSLSAALLVGTDVVHAFFLTLSAGVLHASMGHVDWSFVSWLLVGSIPGILLGGRLTLRVPELLLRLAIILVLLFTGIKMV</sequence>
<feature type="transmembrane region" description="Helical" evidence="6">
    <location>
        <begin position="173"/>
        <end position="195"/>
    </location>
</feature>
<feature type="transmembrane region" description="Helical" evidence="6">
    <location>
        <begin position="143"/>
        <end position="167"/>
    </location>
</feature>
<dbReference type="InterPro" id="IPR002781">
    <property type="entry name" value="TM_pro_TauE-like"/>
</dbReference>
<comment type="similarity">
    <text evidence="2 6">Belongs to the 4-toluene sulfonate uptake permease (TSUP) (TC 2.A.102) family.</text>
</comment>
<accession>A0A7W2A758</accession>
<keyword evidence="6" id="KW-1003">Cell membrane</keyword>
<evidence type="ECO:0000313" key="7">
    <source>
        <dbReference type="EMBL" id="MBA4492782.1"/>
    </source>
</evidence>
<dbReference type="EMBL" id="JACEIQ010000001">
    <property type="protein sequence ID" value="MBA4492782.1"/>
    <property type="molecule type" value="Genomic_DNA"/>
</dbReference>
<evidence type="ECO:0000256" key="5">
    <source>
        <dbReference type="ARBA" id="ARBA00023136"/>
    </source>
</evidence>
<evidence type="ECO:0000256" key="6">
    <source>
        <dbReference type="RuleBase" id="RU363041"/>
    </source>
</evidence>
<comment type="subcellular location">
    <subcellularLocation>
        <location evidence="6">Cell membrane</location>
        <topology evidence="6">Multi-pass membrane protein</topology>
    </subcellularLocation>
    <subcellularLocation>
        <location evidence="1">Membrane</location>
        <topology evidence="1">Multi-pass membrane protein</topology>
    </subcellularLocation>
</comment>
<dbReference type="GO" id="GO:0005886">
    <property type="term" value="C:plasma membrane"/>
    <property type="evidence" value="ECO:0007669"/>
    <property type="project" value="UniProtKB-SubCell"/>
</dbReference>
<keyword evidence="5 6" id="KW-0472">Membrane</keyword>
<dbReference type="InterPro" id="IPR051598">
    <property type="entry name" value="TSUP/Inactive_protease-like"/>
</dbReference>
<feature type="transmembrane region" description="Helical" evidence="6">
    <location>
        <begin position="12"/>
        <end position="37"/>
    </location>
</feature>
<feature type="transmembrane region" description="Helical" evidence="6">
    <location>
        <begin position="232"/>
        <end position="249"/>
    </location>
</feature>
<name>A0A7W2A758_9BACL</name>
<keyword evidence="3 6" id="KW-0812">Transmembrane</keyword>
<feature type="transmembrane region" description="Helical" evidence="6">
    <location>
        <begin position="104"/>
        <end position="122"/>
    </location>
</feature>
<reference evidence="7 8" key="1">
    <citation type="submission" date="2020-07" db="EMBL/GenBank/DDBJ databases">
        <authorList>
            <person name="Feng H."/>
        </authorList>
    </citation>
    <scope>NUCLEOTIDE SEQUENCE [LARGE SCALE GENOMIC DNA]</scope>
    <source>
        <strain evidence="8">s-10</strain>
    </source>
</reference>
<feature type="transmembrane region" description="Helical" evidence="6">
    <location>
        <begin position="207"/>
        <end position="226"/>
    </location>
</feature>
<dbReference type="Pfam" id="PF01925">
    <property type="entry name" value="TauE"/>
    <property type="match status" value="1"/>
</dbReference>
<evidence type="ECO:0000256" key="1">
    <source>
        <dbReference type="ARBA" id="ARBA00004141"/>
    </source>
</evidence>
<dbReference type="PANTHER" id="PTHR43701:SF2">
    <property type="entry name" value="MEMBRANE TRANSPORTER PROTEIN YJNA-RELATED"/>
    <property type="match status" value="1"/>
</dbReference>
<dbReference type="RefSeq" id="WP_181750018.1">
    <property type="nucleotide sequence ID" value="NZ_JACEIQ010000001.1"/>
</dbReference>
<evidence type="ECO:0000256" key="3">
    <source>
        <dbReference type="ARBA" id="ARBA00022692"/>
    </source>
</evidence>
<evidence type="ECO:0000256" key="4">
    <source>
        <dbReference type="ARBA" id="ARBA00022989"/>
    </source>
</evidence>
<organism evidence="7 8">
    <name type="scientific">Paenactinomyces guangxiensis</name>
    <dbReference type="NCBI Taxonomy" id="1490290"/>
    <lineage>
        <taxon>Bacteria</taxon>
        <taxon>Bacillati</taxon>
        <taxon>Bacillota</taxon>
        <taxon>Bacilli</taxon>
        <taxon>Bacillales</taxon>
        <taxon>Thermoactinomycetaceae</taxon>
        <taxon>Paenactinomyces</taxon>
    </lineage>
</organism>